<feature type="transmembrane region" description="Helical" evidence="1">
    <location>
        <begin position="27"/>
        <end position="46"/>
    </location>
</feature>
<gene>
    <name evidence="2" type="ORF">EG244_02455</name>
</gene>
<comment type="caution">
    <text evidence="2">The sequence shown here is derived from an EMBL/GenBank/DDBJ whole genome shotgun (WGS) entry which is preliminary data.</text>
</comment>
<keyword evidence="1" id="KW-0472">Membrane</keyword>
<accession>A0A3P3DV92</accession>
<proteinExistence type="predicted"/>
<reference evidence="2 3" key="1">
    <citation type="submission" date="2018-11" db="EMBL/GenBank/DDBJ databases">
        <title>Gemmobacter sp. nov., YIM 102744-1 draft genome.</title>
        <authorList>
            <person name="Li G."/>
            <person name="Jiang Y."/>
        </authorList>
    </citation>
    <scope>NUCLEOTIDE SEQUENCE [LARGE SCALE GENOMIC DNA]</scope>
    <source>
        <strain evidence="2 3">YIM 102744-1</strain>
    </source>
</reference>
<evidence type="ECO:0000256" key="1">
    <source>
        <dbReference type="SAM" id="Phobius"/>
    </source>
</evidence>
<keyword evidence="3" id="KW-1185">Reference proteome</keyword>
<evidence type="ECO:0000313" key="3">
    <source>
        <dbReference type="Proteomes" id="UP000282125"/>
    </source>
</evidence>
<keyword evidence="1" id="KW-1133">Transmembrane helix</keyword>
<evidence type="ECO:0008006" key="4">
    <source>
        <dbReference type="Google" id="ProtNLM"/>
    </source>
</evidence>
<feature type="transmembrane region" description="Helical" evidence="1">
    <location>
        <begin position="53"/>
        <end position="73"/>
    </location>
</feature>
<dbReference type="OrthoDB" id="7745385at2"/>
<sequence>MMLSAWWLWVLGGLVLAGLELAVPGYFFLGFAAGAVLTGGLAALGIAGTHTALTLVIFALLSAVAWAALRYVFGVAERDVKIIRRDINED</sequence>
<dbReference type="EMBL" id="RRAZ01000003">
    <property type="protein sequence ID" value="RRH77904.1"/>
    <property type="molecule type" value="Genomic_DNA"/>
</dbReference>
<protein>
    <recommendedName>
        <fullName evidence="4">NfeD family protein</fullName>
    </recommendedName>
</protein>
<dbReference type="Proteomes" id="UP000282125">
    <property type="component" value="Unassembled WGS sequence"/>
</dbReference>
<keyword evidence="1" id="KW-0812">Transmembrane</keyword>
<dbReference type="AlphaFoldDB" id="A0A3P3DV92"/>
<name>A0A3P3DV92_9RHOB</name>
<organism evidence="2 3">
    <name type="scientific">Falsigemmobacter faecalis</name>
    <dbReference type="NCBI Taxonomy" id="2488730"/>
    <lineage>
        <taxon>Bacteria</taxon>
        <taxon>Pseudomonadati</taxon>
        <taxon>Pseudomonadota</taxon>
        <taxon>Alphaproteobacteria</taxon>
        <taxon>Rhodobacterales</taxon>
        <taxon>Paracoccaceae</taxon>
        <taxon>Falsigemmobacter</taxon>
    </lineage>
</organism>
<evidence type="ECO:0000313" key="2">
    <source>
        <dbReference type="EMBL" id="RRH77904.1"/>
    </source>
</evidence>